<evidence type="ECO:0000313" key="6">
    <source>
        <dbReference type="EMBL" id="QLQ34153.1"/>
    </source>
</evidence>
<gene>
    <name evidence="6" type="ORF">HZT40_09260</name>
</gene>
<dbReference type="GO" id="GO:0005829">
    <property type="term" value="C:cytosol"/>
    <property type="evidence" value="ECO:0007669"/>
    <property type="project" value="TreeGrafter"/>
</dbReference>
<proteinExistence type="predicted"/>
<name>A0A7L6AYQ6_9GAMM</name>
<dbReference type="GO" id="GO:0043041">
    <property type="term" value="P:amino acid activation for nonribosomal peptide biosynthetic process"/>
    <property type="evidence" value="ECO:0007669"/>
    <property type="project" value="TreeGrafter"/>
</dbReference>
<feature type="compositionally biased region" description="Basic residues" evidence="4">
    <location>
        <begin position="13"/>
        <end position="26"/>
    </location>
</feature>
<dbReference type="Pfam" id="PF00550">
    <property type="entry name" value="PP-binding"/>
    <property type="match status" value="1"/>
</dbReference>
<keyword evidence="2" id="KW-0596">Phosphopantetheine</keyword>
<dbReference type="GO" id="GO:0047527">
    <property type="term" value="F:2,3-dihydroxybenzoate-serine ligase activity"/>
    <property type="evidence" value="ECO:0007669"/>
    <property type="project" value="TreeGrafter"/>
</dbReference>
<dbReference type="InterPro" id="IPR006162">
    <property type="entry name" value="Ppantetheine_attach_site"/>
</dbReference>
<evidence type="ECO:0000256" key="4">
    <source>
        <dbReference type="SAM" id="MobiDB-lite"/>
    </source>
</evidence>
<evidence type="ECO:0000256" key="3">
    <source>
        <dbReference type="ARBA" id="ARBA00022553"/>
    </source>
</evidence>
<dbReference type="GO" id="GO:0009239">
    <property type="term" value="P:enterobactin biosynthetic process"/>
    <property type="evidence" value="ECO:0007669"/>
    <property type="project" value="TreeGrafter"/>
</dbReference>
<evidence type="ECO:0000313" key="7">
    <source>
        <dbReference type="Proteomes" id="UP000510621"/>
    </source>
</evidence>
<dbReference type="PROSITE" id="PS00012">
    <property type="entry name" value="PHOSPHOPANTETHEINE"/>
    <property type="match status" value="1"/>
</dbReference>
<dbReference type="GO" id="GO:0031177">
    <property type="term" value="F:phosphopantetheine binding"/>
    <property type="evidence" value="ECO:0007669"/>
    <property type="project" value="TreeGrafter"/>
</dbReference>
<accession>A0A7L6AYQ6</accession>
<evidence type="ECO:0000256" key="1">
    <source>
        <dbReference type="ARBA" id="ARBA00001957"/>
    </source>
</evidence>
<comment type="cofactor">
    <cofactor evidence="1">
        <name>pantetheine 4'-phosphate</name>
        <dbReference type="ChEBI" id="CHEBI:47942"/>
    </cofactor>
</comment>
<feature type="region of interest" description="Disordered" evidence="4">
    <location>
        <begin position="1"/>
        <end position="29"/>
    </location>
</feature>
<keyword evidence="3" id="KW-0597">Phosphoprotein</keyword>
<sequence>MTGFPAGHSPSYQHRKQTPRRIHRPRTPTETAIARIWQELLRVEQIGVHDRFTDLGGHSLLAIRLLAALQQELGLEVSPGSLREFPSIAEMAANAS</sequence>
<dbReference type="InterPro" id="IPR036736">
    <property type="entry name" value="ACP-like_sf"/>
</dbReference>
<dbReference type="SUPFAM" id="SSF47336">
    <property type="entry name" value="ACP-like"/>
    <property type="match status" value="1"/>
</dbReference>
<dbReference type="Proteomes" id="UP000510621">
    <property type="component" value="Chromosome"/>
</dbReference>
<dbReference type="InterPro" id="IPR029058">
    <property type="entry name" value="AB_hydrolase_fold"/>
</dbReference>
<dbReference type="PROSITE" id="PS50075">
    <property type="entry name" value="CARRIER"/>
    <property type="match status" value="1"/>
</dbReference>
<dbReference type="Gene3D" id="3.40.50.1820">
    <property type="entry name" value="alpha/beta hydrolase"/>
    <property type="match status" value="1"/>
</dbReference>
<dbReference type="AlphaFoldDB" id="A0A7L6AYQ6"/>
<evidence type="ECO:0000259" key="5">
    <source>
        <dbReference type="PROSITE" id="PS50075"/>
    </source>
</evidence>
<reference evidence="6" key="1">
    <citation type="submission" date="2020-06" db="EMBL/GenBank/DDBJ databases">
        <title>Analysis procedures for assessing recovery of high quality, complete, closed genomes from Nanopore long read metagenome sequencing.</title>
        <authorList>
            <person name="Bessarab I."/>
            <person name="Arumugam K."/>
            <person name="Haryono M."/>
            <person name="Liu X."/>
            <person name="Roy S."/>
            <person name="Zuniga-Montanez R.E."/>
            <person name="Qiu G."/>
            <person name="Drautz-Moses D.I."/>
            <person name="Law Y.Y."/>
            <person name="Wuertz S."/>
            <person name="Lauro F.M."/>
            <person name="Huson D.H."/>
            <person name="Williams R.B."/>
        </authorList>
    </citation>
    <scope>NUCLEOTIDE SEQUENCE [LARGE SCALE GENOMIC DNA]</scope>
    <source>
        <strain evidence="6">SSD2</strain>
    </source>
</reference>
<evidence type="ECO:0000256" key="2">
    <source>
        <dbReference type="ARBA" id="ARBA00022450"/>
    </source>
</evidence>
<dbReference type="PANTHER" id="PTHR45527">
    <property type="entry name" value="NONRIBOSOMAL PEPTIDE SYNTHETASE"/>
    <property type="match status" value="1"/>
</dbReference>
<protein>
    <recommendedName>
        <fullName evidence="5">Carrier domain-containing protein</fullName>
    </recommendedName>
</protein>
<dbReference type="GO" id="GO:0009366">
    <property type="term" value="C:enterobactin synthetase complex"/>
    <property type="evidence" value="ECO:0007669"/>
    <property type="project" value="TreeGrafter"/>
</dbReference>
<dbReference type="EMBL" id="CP059265">
    <property type="protein sequence ID" value="QLQ34153.1"/>
    <property type="molecule type" value="Genomic_DNA"/>
</dbReference>
<dbReference type="InterPro" id="IPR009081">
    <property type="entry name" value="PP-bd_ACP"/>
</dbReference>
<dbReference type="FunFam" id="1.10.1200.10:FF:000005">
    <property type="entry name" value="Nonribosomal peptide synthetase 1"/>
    <property type="match status" value="1"/>
</dbReference>
<organism evidence="6 7">
    <name type="scientific">Candidatus Thiothrix singaporensis</name>
    <dbReference type="NCBI Taxonomy" id="2799669"/>
    <lineage>
        <taxon>Bacteria</taxon>
        <taxon>Pseudomonadati</taxon>
        <taxon>Pseudomonadota</taxon>
        <taxon>Gammaproteobacteria</taxon>
        <taxon>Thiotrichales</taxon>
        <taxon>Thiotrichaceae</taxon>
        <taxon>Thiothrix</taxon>
    </lineage>
</organism>
<keyword evidence="7" id="KW-1185">Reference proteome</keyword>
<dbReference type="PANTHER" id="PTHR45527:SF1">
    <property type="entry name" value="FATTY ACID SYNTHASE"/>
    <property type="match status" value="1"/>
</dbReference>
<dbReference type="KEGG" id="this:HZT40_09260"/>
<feature type="domain" description="Carrier" evidence="5">
    <location>
        <begin position="24"/>
        <end position="96"/>
    </location>
</feature>